<feature type="transmembrane region" description="Helical" evidence="2">
    <location>
        <begin position="370"/>
        <end position="388"/>
    </location>
</feature>
<dbReference type="PANTHER" id="PTHR38434">
    <property type="entry name" value="BLL2549 PROTEIN"/>
    <property type="match status" value="1"/>
</dbReference>
<keyword evidence="2" id="KW-1133">Transmembrane helix</keyword>
<feature type="compositionally biased region" description="Pro residues" evidence="1">
    <location>
        <begin position="95"/>
        <end position="111"/>
    </location>
</feature>
<dbReference type="EMBL" id="CP041765">
    <property type="protein sequence ID" value="QDQ96929.1"/>
    <property type="molecule type" value="Genomic_DNA"/>
</dbReference>
<dbReference type="KEGG" id="toy:FO059_05775"/>
<feature type="transmembrane region" description="Helical" evidence="2">
    <location>
        <begin position="577"/>
        <end position="595"/>
    </location>
</feature>
<feature type="transmembrane region" description="Helical" evidence="2">
    <location>
        <begin position="221"/>
        <end position="238"/>
    </location>
</feature>
<evidence type="ECO:0000313" key="3">
    <source>
        <dbReference type="EMBL" id="QDQ96929.1"/>
    </source>
</evidence>
<sequence>MCAAPSTARLRRMNHYPGSAVTAERIDAQLRELSRRVSEVSADFTAFVRTDLAEPARPQVQYATPRAPAAPYPQPPYPQPPSSQAPSSQAHFPQAPWPQPPYPQSAPPRPPAAARKSVAERLSSAAERGLVGRVLATFGVAITLIGVVLLLVLAAQAGLLRPEVRVAGGAALAVALFAAGARIGRHTPKRSGAAALVATGVATALFDVLACSTIYHWLPPVAGVLSGGAIAGAGLVLAHRWDSQALCLMVSVPVLVFAPVITDGSDEVLVGFTLAYAAAVLWPGRGRDWTAVFLVNTAGATLPLLAAGVSGDPADWFFGAAVAANLTLALASALILLPSSSRPVLIALGSAAAALPVMALPGVLDRPSSAAVAAVCALLLVGVVIGTAHRTPVPLGARSVWLSAAALIAPVTVAYAATDDVDAAALLGIALVAAVAVRHAGSQQRVLLVIATALAGIGLCAMAAAGAVEQLWSPDALDTPRRVGMLVAAAVAIAVVGVLAAAWAARPRLRAEYCWTVGGVLCLGLLTQVCLGTAQLITGGTESGFRAGHTAATLVWFAAAAAALLRARRLHDGPRAITLTAGLAVSVAAVGKLFLFDLSALDGLFRVVAFVAAGLVLLALGVAYAQSLGADGSGHGVHPHAPAGSGR</sequence>
<reference evidence="3 4" key="2">
    <citation type="submission" date="2019-07" db="EMBL/GenBank/DDBJ databases">
        <authorList>
            <person name="Huang Y."/>
        </authorList>
    </citation>
    <scope>NUCLEOTIDE SEQUENCE [LARGE SCALE GENOMIC DNA]</scope>
    <source>
        <strain evidence="3 4">HY188</strain>
    </source>
</reference>
<dbReference type="PANTHER" id="PTHR38434:SF1">
    <property type="entry name" value="BLL2549 PROTEIN"/>
    <property type="match status" value="1"/>
</dbReference>
<feature type="transmembrane region" description="Helical" evidence="2">
    <location>
        <begin position="447"/>
        <end position="468"/>
    </location>
</feature>
<feature type="transmembrane region" description="Helical" evidence="2">
    <location>
        <begin position="291"/>
        <end position="310"/>
    </location>
</feature>
<feature type="transmembrane region" description="Helical" evidence="2">
    <location>
        <begin position="130"/>
        <end position="152"/>
    </location>
</feature>
<feature type="transmembrane region" description="Helical" evidence="2">
    <location>
        <begin position="517"/>
        <end position="538"/>
    </location>
</feature>
<feature type="transmembrane region" description="Helical" evidence="2">
    <location>
        <begin position="483"/>
        <end position="505"/>
    </location>
</feature>
<feature type="transmembrane region" description="Helical" evidence="2">
    <location>
        <begin position="268"/>
        <end position="284"/>
    </location>
</feature>
<feature type="transmembrane region" description="Helical" evidence="2">
    <location>
        <begin position="423"/>
        <end position="440"/>
    </location>
</feature>
<dbReference type="Pfam" id="PF10101">
    <property type="entry name" value="DUF2339"/>
    <property type="match status" value="2"/>
</dbReference>
<gene>
    <name evidence="3" type="ORF">FO059_05775</name>
</gene>
<keyword evidence="2" id="KW-0472">Membrane</keyword>
<feature type="transmembrane region" description="Helical" evidence="2">
    <location>
        <begin position="164"/>
        <end position="181"/>
    </location>
</feature>
<accession>A0A516X1H5</accession>
<feature type="region of interest" description="Disordered" evidence="1">
    <location>
        <begin position="66"/>
        <end position="119"/>
    </location>
</feature>
<feature type="compositionally biased region" description="Pro residues" evidence="1">
    <location>
        <begin position="68"/>
        <end position="83"/>
    </location>
</feature>
<protein>
    <submittedName>
        <fullName evidence="3">DUF2339 domain-containing protein</fullName>
    </submittedName>
</protein>
<dbReference type="InterPro" id="IPR019286">
    <property type="entry name" value="DUF2339_TM"/>
</dbReference>
<evidence type="ECO:0000313" key="4">
    <source>
        <dbReference type="Proteomes" id="UP000317344"/>
    </source>
</evidence>
<feature type="transmembrane region" description="Helical" evidence="2">
    <location>
        <begin position="344"/>
        <end position="364"/>
    </location>
</feature>
<feature type="transmembrane region" description="Helical" evidence="2">
    <location>
        <begin position="245"/>
        <end position="262"/>
    </location>
</feature>
<evidence type="ECO:0000256" key="2">
    <source>
        <dbReference type="SAM" id="Phobius"/>
    </source>
</evidence>
<feature type="compositionally biased region" description="Low complexity" evidence="1">
    <location>
        <begin position="84"/>
        <end position="94"/>
    </location>
</feature>
<feature type="transmembrane region" description="Helical" evidence="2">
    <location>
        <begin position="400"/>
        <end position="417"/>
    </location>
</feature>
<keyword evidence="4" id="KW-1185">Reference proteome</keyword>
<feature type="transmembrane region" description="Helical" evidence="2">
    <location>
        <begin position="316"/>
        <end position="337"/>
    </location>
</feature>
<reference evidence="3 4" key="1">
    <citation type="submission" date="2019-07" db="EMBL/GenBank/DDBJ databases">
        <title>Tomitella cavernea sp. nov., an actinomycete isolated from soil.</title>
        <authorList>
            <person name="Cheng J."/>
        </authorList>
    </citation>
    <scope>NUCLEOTIDE SEQUENCE [LARGE SCALE GENOMIC DNA]</scope>
    <source>
        <strain evidence="3 4">HY188</strain>
    </source>
</reference>
<evidence type="ECO:0000256" key="1">
    <source>
        <dbReference type="SAM" id="MobiDB-lite"/>
    </source>
</evidence>
<dbReference type="AlphaFoldDB" id="A0A516X1H5"/>
<dbReference type="Proteomes" id="UP000317344">
    <property type="component" value="Chromosome"/>
</dbReference>
<name>A0A516X1H5_9ACTN</name>
<proteinExistence type="predicted"/>
<feature type="transmembrane region" description="Helical" evidence="2">
    <location>
        <begin position="607"/>
        <end position="625"/>
    </location>
</feature>
<feature type="transmembrane region" description="Helical" evidence="2">
    <location>
        <begin position="193"/>
        <end position="215"/>
    </location>
</feature>
<dbReference type="OrthoDB" id="3729996at2"/>
<organism evidence="3 4">
    <name type="scientific">Tomitella fengzijianii</name>
    <dbReference type="NCBI Taxonomy" id="2597660"/>
    <lineage>
        <taxon>Bacteria</taxon>
        <taxon>Bacillati</taxon>
        <taxon>Actinomycetota</taxon>
        <taxon>Actinomycetes</taxon>
        <taxon>Mycobacteriales</taxon>
        <taxon>Tomitella</taxon>
    </lineage>
</organism>
<keyword evidence="2" id="KW-0812">Transmembrane</keyword>